<keyword evidence="2" id="KW-1185">Reference proteome</keyword>
<sequence length="62" mass="6778">MQDELTEAMHGEFTVDAETDRQHRLASARSTVEMGMFTAAKAAEAYGFTVEEIEAPSQEPGT</sequence>
<reference evidence="1 2" key="1">
    <citation type="submission" date="2016-08" db="EMBL/GenBank/DDBJ databases">
        <title>Hymenobacter coccineus sp. nov., Hymenobacter lapidarius sp. nov. and Hymenobacter glacialis sp. nov., isolated from Antarctic soil.</title>
        <authorList>
            <person name="Sedlacek I."/>
            <person name="Kralova S."/>
            <person name="Kyrova K."/>
            <person name="Maslanova I."/>
            <person name="Stankova E."/>
            <person name="Vrbovska V."/>
            <person name="Nemec M."/>
            <person name="Bartak M."/>
            <person name="Svec P."/>
            <person name="Busse H.-J."/>
            <person name="Pantucek R."/>
        </authorList>
    </citation>
    <scope>NUCLEOTIDE SEQUENCE [LARGE SCALE GENOMIC DNA]</scope>
    <source>
        <strain evidence="1 2">CCM 8643</strain>
    </source>
</reference>
<organism evidence="1 2">
    <name type="scientific">Hymenobacter lapidarius</name>
    <dbReference type="NCBI Taxonomy" id="1908237"/>
    <lineage>
        <taxon>Bacteria</taxon>
        <taxon>Pseudomonadati</taxon>
        <taxon>Bacteroidota</taxon>
        <taxon>Cytophagia</taxon>
        <taxon>Cytophagales</taxon>
        <taxon>Hymenobacteraceae</taxon>
        <taxon>Hymenobacter</taxon>
    </lineage>
</organism>
<name>A0A1G1SVP9_9BACT</name>
<evidence type="ECO:0000313" key="1">
    <source>
        <dbReference type="EMBL" id="OGX82703.1"/>
    </source>
</evidence>
<evidence type="ECO:0000313" key="2">
    <source>
        <dbReference type="Proteomes" id="UP000176294"/>
    </source>
</evidence>
<dbReference type="EMBL" id="MDZB01000141">
    <property type="protein sequence ID" value="OGX82703.1"/>
    <property type="molecule type" value="Genomic_DNA"/>
</dbReference>
<protein>
    <submittedName>
        <fullName evidence="1">Uncharacterized protein</fullName>
    </submittedName>
</protein>
<proteinExistence type="predicted"/>
<dbReference type="AlphaFoldDB" id="A0A1G1SVP9"/>
<dbReference type="Proteomes" id="UP000176294">
    <property type="component" value="Unassembled WGS sequence"/>
</dbReference>
<gene>
    <name evidence="1" type="ORF">BEN47_18255</name>
</gene>
<accession>A0A1G1SVP9</accession>
<comment type="caution">
    <text evidence="1">The sequence shown here is derived from an EMBL/GenBank/DDBJ whole genome shotgun (WGS) entry which is preliminary data.</text>
</comment>